<dbReference type="Gene3D" id="3.40.190.150">
    <property type="entry name" value="Bordetella uptake gene, domain 1"/>
    <property type="match status" value="1"/>
</dbReference>
<protein>
    <submittedName>
        <fullName evidence="3">Lipoprotein</fullName>
    </submittedName>
</protein>
<dbReference type="PANTHER" id="PTHR42928:SF5">
    <property type="entry name" value="BLR1237 PROTEIN"/>
    <property type="match status" value="1"/>
</dbReference>
<dbReference type="InterPro" id="IPR005064">
    <property type="entry name" value="BUG"/>
</dbReference>
<evidence type="ECO:0000256" key="1">
    <source>
        <dbReference type="ARBA" id="ARBA00006987"/>
    </source>
</evidence>
<reference evidence="3 4" key="1">
    <citation type="submission" date="2016-03" db="EMBL/GenBank/DDBJ databases">
        <authorList>
            <consortium name="Pathogen Informatics"/>
        </authorList>
    </citation>
    <scope>NUCLEOTIDE SEQUENCE [LARGE SCALE GENOMIC DNA]</scope>
    <source>
        <strain evidence="3 4">NCTC13364</strain>
    </source>
</reference>
<dbReference type="Proteomes" id="UP000077037">
    <property type="component" value="Unassembled WGS sequence"/>
</dbReference>
<dbReference type="PANTHER" id="PTHR42928">
    <property type="entry name" value="TRICARBOXYLATE-BINDING PROTEIN"/>
    <property type="match status" value="1"/>
</dbReference>
<organism evidence="3 4">
    <name type="scientific">Bordetella ansorpii</name>
    <dbReference type="NCBI Taxonomy" id="288768"/>
    <lineage>
        <taxon>Bacteria</taxon>
        <taxon>Pseudomonadati</taxon>
        <taxon>Pseudomonadota</taxon>
        <taxon>Betaproteobacteria</taxon>
        <taxon>Burkholderiales</taxon>
        <taxon>Alcaligenaceae</taxon>
        <taxon>Bordetella</taxon>
    </lineage>
</organism>
<dbReference type="AlphaFoldDB" id="A0A157PD84"/>
<accession>A0A157PD84</accession>
<evidence type="ECO:0000256" key="2">
    <source>
        <dbReference type="SAM" id="SignalP"/>
    </source>
</evidence>
<keyword evidence="2" id="KW-0732">Signal</keyword>
<gene>
    <name evidence="3" type="ORF">SAMEA1982600_02526</name>
</gene>
<feature type="signal peptide" evidence="2">
    <location>
        <begin position="1"/>
        <end position="23"/>
    </location>
</feature>
<dbReference type="EMBL" id="FKBS01000014">
    <property type="protein sequence ID" value="SAI31483.1"/>
    <property type="molecule type" value="Genomic_DNA"/>
</dbReference>
<dbReference type="InterPro" id="IPR042100">
    <property type="entry name" value="Bug_dom1"/>
</dbReference>
<dbReference type="PIRSF" id="PIRSF017082">
    <property type="entry name" value="YflP"/>
    <property type="match status" value="1"/>
</dbReference>
<evidence type="ECO:0000313" key="4">
    <source>
        <dbReference type="Proteomes" id="UP000077037"/>
    </source>
</evidence>
<evidence type="ECO:0000313" key="3">
    <source>
        <dbReference type="EMBL" id="SAI31483.1"/>
    </source>
</evidence>
<dbReference type="Gene3D" id="3.40.190.10">
    <property type="entry name" value="Periplasmic binding protein-like II"/>
    <property type="match status" value="1"/>
</dbReference>
<keyword evidence="3" id="KW-0449">Lipoprotein</keyword>
<proteinExistence type="inferred from homology"/>
<feature type="chain" id="PRO_5007614833" evidence="2">
    <location>
        <begin position="24"/>
        <end position="318"/>
    </location>
</feature>
<sequence>MHRRSFMGAMGAGMLAASGLARAQGTPTRIIVGATPGGGTDTVARLLAAELGRVMGGTFVVDNKPGAGGNIAAQAVATAAPDGRTLLVCYTSHAINATLYPNLPFDPVKDFSPVSSVATAPSILLAHPSVPASTVPELIALAKKEPGKLNMALPGIGSAGHLGGEVLKLQAGIDMVMVPYKGTAPAMTDLLGGQVQLMFAGAALAKGQIQAKSLKPLGISSARRMENYPDIPPIADTLPGYDFSAWYGLLGPKGMDPKRVAQLSQATVKVLSEPGNKKRLMDEGLITTGSTPEQFSAFVQEEVVRWGKVVQASGAKAG</sequence>
<name>A0A157PD84_9BORD</name>
<dbReference type="Pfam" id="PF03401">
    <property type="entry name" value="TctC"/>
    <property type="match status" value="1"/>
</dbReference>
<dbReference type="RefSeq" id="WP_235816862.1">
    <property type="nucleotide sequence ID" value="NZ_FKBS01000014.1"/>
</dbReference>
<dbReference type="SUPFAM" id="SSF53850">
    <property type="entry name" value="Periplasmic binding protein-like II"/>
    <property type="match status" value="1"/>
</dbReference>
<dbReference type="CDD" id="cd13578">
    <property type="entry name" value="PBP2_Bug27"/>
    <property type="match status" value="1"/>
</dbReference>
<comment type="similarity">
    <text evidence="1">Belongs to the UPF0065 (bug) family.</text>
</comment>